<sequence>MRASTTEVVRTYRALFDRFPDIRDEVQEVLVVVRFVAGSGQGAGSLALLIATFLVAEEGLIRSDDSRFDTVGRPCEC</sequence>
<dbReference type="AlphaFoldDB" id="A0A328P9M8"/>
<proteinExistence type="predicted"/>
<protein>
    <submittedName>
        <fullName evidence="1">Uncharacterized protein</fullName>
    </submittedName>
</protein>
<organism evidence="1 2">
    <name type="scientific">Dyella jiangningensis</name>
    <dbReference type="NCBI Taxonomy" id="1379159"/>
    <lineage>
        <taxon>Bacteria</taxon>
        <taxon>Pseudomonadati</taxon>
        <taxon>Pseudomonadota</taxon>
        <taxon>Gammaproteobacteria</taxon>
        <taxon>Lysobacterales</taxon>
        <taxon>Rhodanobacteraceae</taxon>
        <taxon>Dyella</taxon>
    </lineage>
</organism>
<keyword evidence="2" id="KW-1185">Reference proteome</keyword>
<reference evidence="1 2" key="1">
    <citation type="journal article" date="2018" name="Genet. Mol. Biol.">
        <title>The genome sequence of Dyella jiangningensis FCAV SCS01 from a lignocellulose-decomposing microbial consortium metagenome reveals potential for biotechnological applications.</title>
        <authorList>
            <person name="Desiderato J.G."/>
            <person name="Alvarenga D.O."/>
            <person name="Constancio M.T.L."/>
            <person name="Alves L.M.C."/>
            <person name="Varani A.M."/>
        </authorList>
    </citation>
    <scope>NUCLEOTIDE SEQUENCE [LARGE SCALE GENOMIC DNA]</scope>
    <source>
        <strain evidence="1 2">FCAV SCS01</strain>
    </source>
</reference>
<comment type="caution">
    <text evidence="1">The sequence shown here is derived from an EMBL/GenBank/DDBJ whole genome shotgun (WGS) entry which is preliminary data.</text>
</comment>
<name>A0A328P9M8_9GAMM</name>
<evidence type="ECO:0000313" key="1">
    <source>
        <dbReference type="EMBL" id="RAO77963.1"/>
    </source>
</evidence>
<accession>A0A328P9M8</accession>
<dbReference type="EMBL" id="NFZS01000001">
    <property type="protein sequence ID" value="RAO77963.1"/>
    <property type="molecule type" value="Genomic_DNA"/>
</dbReference>
<dbReference type="Proteomes" id="UP000248926">
    <property type="component" value="Unassembled WGS sequence"/>
</dbReference>
<evidence type="ECO:0000313" key="2">
    <source>
        <dbReference type="Proteomes" id="UP000248926"/>
    </source>
</evidence>
<gene>
    <name evidence="1" type="ORF">CA260_09065</name>
</gene>